<feature type="region of interest" description="Disordered" evidence="2">
    <location>
        <begin position="19"/>
        <end position="44"/>
    </location>
</feature>
<dbReference type="PANTHER" id="PTHR21549:SF0">
    <property type="entry name" value="COILED-COIL DOMAIN-CONTAINING PROTEIN 112"/>
    <property type="match status" value="1"/>
</dbReference>
<dbReference type="KEGG" id="cvr:CHLNCDRAFT_135161"/>
<feature type="compositionally biased region" description="Basic and acidic residues" evidence="2">
    <location>
        <begin position="435"/>
        <end position="445"/>
    </location>
</feature>
<evidence type="ECO:0000256" key="2">
    <source>
        <dbReference type="SAM" id="MobiDB-lite"/>
    </source>
</evidence>
<evidence type="ECO:0000256" key="1">
    <source>
        <dbReference type="ARBA" id="ARBA00023054"/>
    </source>
</evidence>
<dbReference type="AlphaFoldDB" id="E1ZHM1"/>
<dbReference type="InterPro" id="IPR039902">
    <property type="entry name" value="CCDC148/CCDC112"/>
</dbReference>
<feature type="region of interest" description="Disordered" evidence="2">
    <location>
        <begin position="325"/>
        <end position="368"/>
    </location>
</feature>
<dbReference type="OrthoDB" id="2152435at2759"/>
<sequence>MDWQQWAKHWNKLARQEDELGTAREGAGASAAHPDAGLRTQRDGASVQHIRAQLARHLSAASALLATGGPLAGQALERRQQQCTAAQAAWQATCDAQLEELAQAEVELAAEYDEATLQVQQLLAPTRSDGTHASSARAAQQAGAAAAAPGADCLPPEVAAHDAFQQRHGPTGGWHPDDHAEFERILRACRGNYAHCVQLCSEELSLLHSADDVQRHARWHEELQRLQLSKRLAVQRWRTQRQAQQAALLEQQQQQLWTGQLAEVGQQEREAAEERERHRAALADWKAAREERRVEERRQHEAEQQKRRERELLARQRRQQENRQLLEQRRQGKGAADGQSQHEAPSAESSRGSSVGSAPLDPAARQRLRHRSQQLLQRRAVQTARRGELAAQQAARVEALQRAASQQFGGAAERDPRRLQQATAAAAMRQLAALSEERAPKDSGYIRHLPRRATPSWCGGARLQ</sequence>
<reference evidence="3 4" key="1">
    <citation type="journal article" date="2010" name="Plant Cell">
        <title>The Chlorella variabilis NC64A genome reveals adaptation to photosymbiosis, coevolution with viruses, and cryptic sex.</title>
        <authorList>
            <person name="Blanc G."/>
            <person name="Duncan G."/>
            <person name="Agarkova I."/>
            <person name="Borodovsky M."/>
            <person name="Gurnon J."/>
            <person name="Kuo A."/>
            <person name="Lindquist E."/>
            <person name="Lucas S."/>
            <person name="Pangilinan J."/>
            <person name="Polle J."/>
            <person name="Salamov A."/>
            <person name="Terry A."/>
            <person name="Yamada T."/>
            <person name="Dunigan D.D."/>
            <person name="Grigoriev I.V."/>
            <person name="Claverie J.M."/>
            <person name="Van Etten J.L."/>
        </authorList>
    </citation>
    <scope>NUCLEOTIDE SEQUENCE [LARGE SCALE GENOMIC DNA]</scope>
    <source>
        <strain evidence="3 4">NC64A</strain>
    </source>
</reference>
<gene>
    <name evidence="3" type="ORF">CHLNCDRAFT_135161</name>
</gene>
<dbReference type="EMBL" id="GL433847">
    <property type="protein sequence ID" value="EFN54487.1"/>
    <property type="molecule type" value="Genomic_DNA"/>
</dbReference>
<dbReference type="PANTHER" id="PTHR21549">
    <property type="entry name" value="MUTATED IN BLADDER CANCER 1"/>
    <property type="match status" value="1"/>
</dbReference>
<dbReference type="GeneID" id="17353923"/>
<feature type="compositionally biased region" description="Low complexity" evidence="2">
    <location>
        <begin position="343"/>
        <end position="365"/>
    </location>
</feature>
<keyword evidence="4" id="KW-1185">Reference proteome</keyword>
<dbReference type="RefSeq" id="XP_005846589.1">
    <property type="nucleotide sequence ID" value="XM_005846527.1"/>
</dbReference>
<feature type="region of interest" description="Disordered" evidence="2">
    <location>
        <begin position="435"/>
        <end position="464"/>
    </location>
</feature>
<keyword evidence="1" id="KW-0175">Coiled coil</keyword>
<accession>E1ZHM1</accession>
<proteinExistence type="predicted"/>
<dbReference type="Proteomes" id="UP000008141">
    <property type="component" value="Unassembled WGS sequence"/>
</dbReference>
<feature type="region of interest" description="Disordered" evidence="2">
    <location>
        <begin position="288"/>
        <end position="308"/>
    </location>
</feature>
<dbReference type="eggNOG" id="ENOG502R8V0">
    <property type="taxonomic scope" value="Eukaryota"/>
</dbReference>
<dbReference type="InParanoid" id="E1ZHM1"/>
<evidence type="ECO:0000313" key="3">
    <source>
        <dbReference type="EMBL" id="EFN54487.1"/>
    </source>
</evidence>
<organism evidence="4">
    <name type="scientific">Chlorella variabilis</name>
    <name type="common">Green alga</name>
    <dbReference type="NCBI Taxonomy" id="554065"/>
    <lineage>
        <taxon>Eukaryota</taxon>
        <taxon>Viridiplantae</taxon>
        <taxon>Chlorophyta</taxon>
        <taxon>core chlorophytes</taxon>
        <taxon>Trebouxiophyceae</taxon>
        <taxon>Chlorellales</taxon>
        <taxon>Chlorellaceae</taxon>
        <taxon>Chlorella clade</taxon>
        <taxon>Chlorella</taxon>
    </lineage>
</organism>
<name>E1ZHM1_CHLVA</name>
<evidence type="ECO:0000313" key="4">
    <source>
        <dbReference type="Proteomes" id="UP000008141"/>
    </source>
</evidence>
<dbReference type="STRING" id="554065.E1ZHM1"/>
<protein>
    <submittedName>
        <fullName evidence="3">Uncharacterized protein</fullName>
    </submittedName>
</protein>